<dbReference type="HOGENOM" id="CLU_170132_0_0_5"/>
<evidence type="ECO:0000313" key="3">
    <source>
        <dbReference type="Proteomes" id="UP000002304"/>
    </source>
</evidence>
<evidence type="ECO:0000313" key="2">
    <source>
        <dbReference type="EMBL" id="EJF87448.1"/>
    </source>
</evidence>
<dbReference type="EMBL" id="AILZ01000030">
    <property type="protein sequence ID" value="EJF87448.1"/>
    <property type="molecule type" value="Genomic_DNA"/>
</dbReference>
<feature type="region of interest" description="Disordered" evidence="1">
    <location>
        <begin position="79"/>
        <end position="103"/>
    </location>
</feature>
<dbReference type="AlphaFoldDB" id="J0ZH56"/>
<protein>
    <submittedName>
        <fullName evidence="2">Uncharacterized protein</fullName>
    </submittedName>
</protein>
<gene>
    <name evidence="2" type="ORF">ME1_01050</name>
</gene>
<comment type="caution">
    <text evidence="2">The sequence shown here is derived from an EMBL/GenBank/DDBJ whole genome shotgun (WGS) entry which is preliminary data.</text>
</comment>
<dbReference type="RefSeq" id="WP_004864375.1">
    <property type="nucleotide sequence ID" value="NZ_CADEAE010000002.1"/>
</dbReference>
<sequence>MNLKYFITAFTTFASISVAQGTNLMMAQKLKQSMSSVIPSVDSFAIQQANNSLSEVIQTNFSCIENNQGREAVELVPVASSSKRRGHRGKRGRPNLFKGPMSF</sequence>
<organism evidence="2 3">
    <name type="scientific">Bartonella vinsonii subsp. arupensis OK-94-513</name>
    <dbReference type="NCBI Taxonomy" id="1094562"/>
    <lineage>
        <taxon>Bacteria</taxon>
        <taxon>Pseudomonadati</taxon>
        <taxon>Pseudomonadota</taxon>
        <taxon>Alphaproteobacteria</taxon>
        <taxon>Hyphomicrobiales</taxon>
        <taxon>Bartonellaceae</taxon>
        <taxon>Bartonella</taxon>
    </lineage>
</organism>
<dbReference type="Proteomes" id="UP000002304">
    <property type="component" value="Unassembled WGS sequence"/>
</dbReference>
<name>J0ZH56_BARVI</name>
<proteinExistence type="predicted"/>
<accession>J0ZH56</accession>
<evidence type="ECO:0000256" key="1">
    <source>
        <dbReference type="SAM" id="MobiDB-lite"/>
    </source>
</evidence>
<dbReference type="PATRIC" id="fig|1094562.3.peg.1160"/>
<reference evidence="2 3" key="1">
    <citation type="submission" date="2012-03" db="EMBL/GenBank/DDBJ databases">
        <title>The Genome Sequence of Bartonella vinsonii subsp. arupensis OK-94-513.</title>
        <authorList>
            <consortium name="The Broad Institute Genome Sequencing Platform"/>
            <consortium name="The Broad Institute Genome Sequencing Center for Infectious Disease"/>
            <person name="Feldgarden M."/>
            <person name="Kirby J."/>
            <person name="Kosoy M."/>
            <person name="Birtles R."/>
            <person name="Probert W.S."/>
            <person name="Chiaraviglio L."/>
            <person name="Young S.K."/>
            <person name="Zeng Q."/>
            <person name="Gargeya S."/>
            <person name="Fitzgerald M."/>
            <person name="Haas B."/>
            <person name="Abouelleil A."/>
            <person name="Alvarado L."/>
            <person name="Arachchi H.M."/>
            <person name="Berlin A."/>
            <person name="Chapman S.B."/>
            <person name="Gearin G."/>
            <person name="Goldberg J."/>
            <person name="Griggs A."/>
            <person name="Gujja S."/>
            <person name="Hansen M."/>
            <person name="Heiman D."/>
            <person name="Howarth C."/>
            <person name="Larimer J."/>
            <person name="Lui A."/>
            <person name="MacDonald P.J.P."/>
            <person name="McCowen C."/>
            <person name="Montmayeur A."/>
            <person name="Murphy C."/>
            <person name="Neiman D."/>
            <person name="Pearson M."/>
            <person name="Priest M."/>
            <person name="Roberts A."/>
            <person name="Saif S."/>
            <person name="Shea T."/>
            <person name="Sisk P."/>
            <person name="Stolte C."/>
            <person name="Sykes S."/>
            <person name="Wortman J."/>
            <person name="Nusbaum C."/>
            <person name="Birren B."/>
        </authorList>
    </citation>
    <scope>NUCLEOTIDE SEQUENCE [LARGE SCALE GENOMIC DNA]</scope>
    <source>
        <strain evidence="2 3">OK-94-513</strain>
    </source>
</reference>
<feature type="compositionally biased region" description="Basic residues" evidence="1">
    <location>
        <begin position="82"/>
        <end position="93"/>
    </location>
</feature>